<proteinExistence type="predicted"/>
<reference evidence="1" key="1">
    <citation type="journal article" date="2014" name="Front. Microbiol.">
        <title>High frequency of phylogenetically diverse reductive dehalogenase-homologous genes in deep subseafloor sedimentary metagenomes.</title>
        <authorList>
            <person name="Kawai M."/>
            <person name="Futagami T."/>
            <person name="Toyoda A."/>
            <person name="Takaki Y."/>
            <person name="Nishi S."/>
            <person name="Hori S."/>
            <person name="Arai W."/>
            <person name="Tsubouchi T."/>
            <person name="Morono Y."/>
            <person name="Uchiyama I."/>
            <person name="Ito T."/>
            <person name="Fujiyama A."/>
            <person name="Inagaki F."/>
            <person name="Takami H."/>
        </authorList>
    </citation>
    <scope>NUCLEOTIDE SEQUENCE</scope>
    <source>
        <strain evidence="1">Expedition CK06-06</strain>
    </source>
</reference>
<dbReference type="AlphaFoldDB" id="X1HPY7"/>
<sequence>MKDKHGFGKPVSECTVEQLEHQITYHDTQVLHGRVGTPNVHVRLAELRREFARRMEETY</sequence>
<name>X1HPY7_9ZZZZ</name>
<accession>X1HPY7</accession>
<protein>
    <submittedName>
        <fullName evidence="1">Uncharacterized protein</fullName>
    </submittedName>
</protein>
<gene>
    <name evidence="1" type="ORF">S03H2_12769</name>
</gene>
<comment type="caution">
    <text evidence="1">The sequence shown here is derived from an EMBL/GenBank/DDBJ whole genome shotgun (WGS) entry which is preliminary data.</text>
</comment>
<organism evidence="1">
    <name type="scientific">marine sediment metagenome</name>
    <dbReference type="NCBI Taxonomy" id="412755"/>
    <lineage>
        <taxon>unclassified sequences</taxon>
        <taxon>metagenomes</taxon>
        <taxon>ecological metagenomes</taxon>
    </lineage>
</organism>
<evidence type="ECO:0000313" key="1">
    <source>
        <dbReference type="EMBL" id="GAH47363.1"/>
    </source>
</evidence>
<dbReference type="EMBL" id="BARU01006489">
    <property type="protein sequence ID" value="GAH47363.1"/>
    <property type="molecule type" value="Genomic_DNA"/>
</dbReference>